<feature type="region of interest" description="Disordered" evidence="1">
    <location>
        <begin position="1"/>
        <end position="27"/>
    </location>
</feature>
<gene>
    <name evidence="2" type="ORF">N7494_007472</name>
</gene>
<reference evidence="2 3" key="1">
    <citation type="journal article" date="2023" name="IMA Fungus">
        <title>Comparative genomic study of the Penicillium genus elucidates a diverse pangenome and 15 lateral gene transfer events.</title>
        <authorList>
            <person name="Petersen C."/>
            <person name="Sorensen T."/>
            <person name="Nielsen M.R."/>
            <person name="Sondergaard T.E."/>
            <person name="Sorensen J.L."/>
            <person name="Fitzpatrick D.A."/>
            <person name="Frisvad J.C."/>
            <person name="Nielsen K.L."/>
        </authorList>
    </citation>
    <scope>NUCLEOTIDE SEQUENCE [LARGE SCALE GENOMIC DNA]</scope>
    <source>
        <strain evidence="2 3">IBT 35679</strain>
    </source>
</reference>
<sequence>MADFPRLGSSTEPAGPQMDLPEAHLPPYQDEAYDQTMIDASPGDICEGNRRQRTERLWFPTCSAET</sequence>
<evidence type="ECO:0000313" key="2">
    <source>
        <dbReference type="EMBL" id="KAJ5537993.1"/>
    </source>
</evidence>
<comment type="caution">
    <text evidence="2">The sequence shown here is derived from an EMBL/GenBank/DDBJ whole genome shotgun (WGS) entry which is preliminary data.</text>
</comment>
<accession>A0AAD6CSS9</accession>
<keyword evidence="3" id="KW-1185">Reference proteome</keyword>
<dbReference type="EMBL" id="JAQIZZ010000006">
    <property type="protein sequence ID" value="KAJ5537993.1"/>
    <property type="molecule type" value="Genomic_DNA"/>
</dbReference>
<dbReference type="Proteomes" id="UP001220324">
    <property type="component" value="Unassembled WGS sequence"/>
</dbReference>
<evidence type="ECO:0000256" key="1">
    <source>
        <dbReference type="SAM" id="MobiDB-lite"/>
    </source>
</evidence>
<proteinExistence type="predicted"/>
<evidence type="ECO:0000313" key="3">
    <source>
        <dbReference type="Proteomes" id="UP001220324"/>
    </source>
</evidence>
<protein>
    <submittedName>
        <fullName evidence="2">Uncharacterized protein</fullName>
    </submittedName>
</protein>
<name>A0AAD6CSS9_9EURO</name>
<organism evidence="2 3">
    <name type="scientific">Penicillium frequentans</name>
    <dbReference type="NCBI Taxonomy" id="3151616"/>
    <lineage>
        <taxon>Eukaryota</taxon>
        <taxon>Fungi</taxon>
        <taxon>Dikarya</taxon>
        <taxon>Ascomycota</taxon>
        <taxon>Pezizomycotina</taxon>
        <taxon>Eurotiomycetes</taxon>
        <taxon>Eurotiomycetidae</taxon>
        <taxon>Eurotiales</taxon>
        <taxon>Aspergillaceae</taxon>
        <taxon>Penicillium</taxon>
    </lineage>
</organism>
<dbReference type="AlphaFoldDB" id="A0AAD6CSS9"/>